<accession>B7KLH4</accession>
<proteinExistence type="predicted"/>
<evidence type="ECO:0000259" key="1">
    <source>
        <dbReference type="Pfam" id="PF13910"/>
    </source>
</evidence>
<sequence length="590" mass="67832">MNPSRETLDKKLIELETVSGVREYEIQSKLKNLRSPDLEEDPCQEWIYEVLAFSFSENYTDQKTGWGTYFGPMSIVPTDDGKIVESPSIQRVDEKVIAYWSERYKLTNNPLLQARYAGLVWDLSEKATGKKPDYSAAVIYCEALLKIAECKIHKYEVDIIEKLERALFIATSINNQNLIEKSKEEILDYESLVAEDSKPGLWGFSFDLLVNNKKVNLSEAKEKEIIDTLEARLQRLKDSDPWDCEEAAERLGRYYRRKGLKEECSRIIKTLGDSFETAANNVEPLAAFSLLEHIHKVYIKFDLIDDAERIRKTMRSLEPKVRDNMTPIYHEMEIDREQLKAYIEQILDGNLEQSLARIVIDYIPSHEQIKNQLYKVAKQYPIPFLITKNITDDQGRKISEVGSLENDLDGNIVFQMCQNMTVSMIFLSTVLEQAIKKFSLDSEGIINYLFHSPVFASEQRNILLKGIQAYLEEDYIIAVHLLIPQIEAAIRNLVQMSNGVVLKSARGGGFHLKALDELLRSEQVKQSLGEDIALYLRVILTDQRGWNVRNNVCHGIFQQHLFSKSLTERLIHILLILAQLRLNNHSSSTS</sequence>
<reference evidence="3" key="1">
    <citation type="journal article" date="2011" name="MBio">
        <title>Novel metabolic attributes of the genus Cyanothece, comprising a group of unicellular nitrogen-fixing Cyanobacteria.</title>
        <authorList>
            <person name="Bandyopadhyay A."/>
            <person name="Elvitigala T."/>
            <person name="Welsh E."/>
            <person name="Stockel J."/>
            <person name="Liberton M."/>
            <person name="Min H."/>
            <person name="Sherman L.A."/>
            <person name="Pakrasi H.B."/>
        </authorList>
    </citation>
    <scope>NUCLEOTIDE SEQUENCE [LARGE SCALE GENOMIC DNA]</scope>
    <source>
        <strain evidence="3">PCC 7424</strain>
    </source>
</reference>
<dbReference type="OrthoDB" id="2987658at2"/>
<name>B7KLH4_GLOC7</name>
<dbReference type="InterPro" id="IPR025209">
    <property type="entry name" value="DUF4209"/>
</dbReference>
<evidence type="ECO:0000313" key="3">
    <source>
        <dbReference type="Proteomes" id="UP000002384"/>
    </source>
</evidence>
<keyword evidence="3" id="KW-1185">Reference proteome</keyword>
<protein>
    <recommendedName>
        <fullName evidence="1">DUF4209 domain-containing protein</fullName>
    </recommendedName>
</protein>
<dbReference type="Gene3D" id="3.40.50.300">
    <property type="entry name" value="P-loop containing nucleotide triphosphate hydrolases"/>
    <property type="match status" value="1"/>
</dbReference>
<dbReference type="HOGENOM" id="CLU_031788_1_0_3"/>
<evidence type="ECO:0000313" key="2">
    <source>
        <dbReference type="EMBL" id="ACK72546.1"/>
    </source>
</evidence>
<organism evidence="2 3">
    <name type="scientific">Gloeothece citriformis (strain PCC 7424)</name>
    <name type="common">Cyanothece sp. (strain PCC 7424)</name>
    <dbReference type="NCBI Taxonomy" id="65393"/>
    <lineage>
        <taxon>Bacteria</taxon>
        <taxon>Bacillati</taxon>
        <taxon>Cyanobacteriota</taxon>
        <taxon>Cyanophyceae</taxon>
        <taxon>Oscillatoriophycideae</taxon>
        <taxon>Chroococcales</taxon>
        <taxon>Aphanothecaceae</taxon>
        <taxon>Gloeothece</taxon>
        <taxon>Gloeothece citriformis</taxon>
    </lineage>
</organism>
<dbReference type="Proteomes" id="UP000002384">
    <property type="component" value="Chromosome"/>
</dbReference>
<gene>
    <name evidence="2" type="ordered locus">PCC7424_4176</name>
</gene>
<dbReference type="KEGG" id="cyc:PCC7424_4176"/>
<dbReference type="SUPFAM" id="SSF52540">
    <property type="entry name" value="P-loop containing nucleoside triphosphate hydrolases"/>
    <property type="match status" value="1"/>
</dbReference>
<feature type="domain" description="DUF4209" evidence="1">
    <location>
        <begin position="486"/>
        <end position="575"/>
    </location>
</feature>
<dbReference type="eggNOG" id="COG1384">
    <property type="taxonomic scope" value="Bacteria"/>
</dbReference>
<dbReference type="Pfam" id="PF13910">
    <property type="entry name" value="DUF4209"/>
    <property type="match status" value="1"/>
</dbReference>
<dbReference type="RefSeq" id="WP_015956131.1">
    <property type="nucleotide sequence ID" value="NC_011729.1"/>
</dbReference>
<dbReference type="EMBL" id="CP001291">
    <property type="protein sequence ID" value="ACK72546.1"/>
    <property type="molecule type" value="Genomic_DNA"/>
</dbReference>
<dbReference type="AlphaFoldDB" id="B7KLH4"/>
<dbReference type="InterPro" id="IPR027417">
    <property type="entry name" value="P-loop_NTPase"/>
</dbReference>